<keyword evidence="1" id="KW-0175">Coiled coil</keyword>
<evidence type="ECO:0000256" key="1">
    <source>
        <dbReference type="SAM" id="Coils"/>
    </source>
</evidence>
<dbReference type="AlphaFoldDB" id="A0A1G2F836"/>
<dbReference type="CDD" id="cd06259">
    <property type="entry name" value="YdcF-like"/>
    <property type="match status" value="1"/>
</dbReference>
<dbReference type="Pfam" id="PF02698">
    <property type="entry name" value="DUF218"/>
    <property type="match status" value="1"/>
</dbReference>
<dbReference type="STRING" id="1801992.A2Y98_01080"/>
<name>A0A1G2F836_9BACT</name>
<dbReference type="PANTHER" id="PTHR30336">
    <property type="entry name" value="INNER MEMBRANE PROTEIN, PROBABLE PERMEASE"/>
    <property type="match status" value="1"/>
</dbReference>
<dbReference type="PANTHER" id="PTHR30336:SF4">
    <property type="entry name" value="ENVELOPE BIOGENESIS FACTOR ELYC"/>
    <property type="match status" value="1"/>
</dbReference>
<feature type="coiled-coil region" evidence="1">
    <location>
        <begin position="137"/>
        <end position="203"/>
    </location>
</feature>
<evidence type="ECO:0000259" key="2">
    <source>
        <dbReference type="Pfam" id="PF02698"/>
    </source>
</evidence>
<dbReference type="GO" id="GO:0043164">
    <property type="term" value="P:Gram-negative-bacterium-type cell wall biogenesis"/>
    <property type="evidence" value="ECO:0007669"/>
    <property type="project" value="TreeGrafter"/>
</dbReference>
<reference evidence="3 4" key="1">
    <citation type="journal article" date="2016" name="Nat. Commun.">
        <title>Thousands of microbial genomes shed light on interconnected biogeochemical processes in an aquifer system.</title>
        <authorList>
            <person name="Anantharaman K."/>
            <person name="Brown C.T."/>
            <person name="Hug L.A."/>
            <person name="Sharon I."/>
            <person name="Castelle C.J."/>
            <person name="Probst A.J."/>
            <person name="Thomas B.C."/>
            <person name="Singh A."/>
            <person name="Wilkins M.J."/>
            <person name="Karaoz U."/>
            <person name="Brodie E.L."/>
            <person name="Williams K.H."/>
            <person name="Hubbard S.S."/>
            <person name="Banfield J.F."/>
        </authorList>
    </citation>
    <scope>NUCLEOTIDE SEQUENCE [LARGE SCALE GENOMIC DNA]</scope>
</reference>
<protein>
    <recommendedName>
        <fullName evidence="2">DUF218 domain-containing protein</fullName>
    </recommendedName>
</protein>
<dbReference type="GO" id="GO:0005886">
    <property type="term" value="C:plasma membrane"/>
    <property type="evidence" value="ECO:0007669"/>
    <property type="project" value="TreeGrafter"/>
</dbReference>
<gene>
    <name evidence="3" type="ORF">A2Y98_01080</name>
</gene>
<evidence type="ECO:0000313" key="3">
    <source>
        <dbReference type="EMBL" id="OGZ34226.1"/>
    </source>
</evidence>
<comment type="caution">
    <text evidence="3">The sequence shown here is derived from an EMBL/GenBank/DDBJ whole genome shotgun (WGS) entry which is preliminary data.</text>
</comment>
<organism evidence="3 4">
    <name type="scientific">Candidatus Portnoybacteria bacterium RBG_19FT_COMBO_36_7</name>
    <dbReference type="NCBI Taxonomy" id="1801992"/>
    <lineage>
        <taxon>Bacteria</taxon>
        <taxon>Candidatus Portnoyibacteriota</taxon>
    </lineage>
</organism>
<dbReference type="Proteomes" id="UP000179099">
    <property type="component" value="Unassembled WGS sequence"/>
</dbReference>
<proteinExistence type="predicted"/>
<dbReference type="InterPro" id="IPR014729">
    <property type="entry name" value="Rossmann-like_a/b/a_fold"/>
</dbReference>
<dbReference type="InterPro" id="IPR003848">
    <property type="entry name" value="DUF218"/>
</dbReference>
<dbReference type="Gene3D" id="3.40.50.620">
    <property type="entry name" value="HUPs"/>
    <property type="match status" value="1"/>
</dbReference>
<evidence type="ECO:0000313" key="4">
    <source>
        <dbReference type="Proteomes" id="UP000179099"/>
    </source>
</evidence>
<feature type="domain" description="DUF218" evidence="2">
    <location>
        <begin position="10"/>
        <end position="177"/>
    </location>
</feature>
<accession>A0A1G2F836</accession>
<dbReference type="InterPro" id="IPR051599">
    <property type="entry name" value="Cell_Envelope_Assoc"/>
</dbReference>
<dbReference type="GO" id="GO:0000270">
    <property type="term" value="P:peptidoglycan metabolic process"/>
    <property type="evidence" value="ECO:0007669"/>
    <property type="project" value="TreeGrafter"/>
</dbReference>
<sequence length="208" mass="23822">MDRIVNKKTAIVILGGGLKKEADGRWRTTNYDEGDNFGVSGDRLRVVAAKYLYNKNPEQLIIVSGGKGQLKDIPDAPTVAEIIKKELTELGIPEEVIIKEEKSGNTFQQLEELKKIIKEKGLKNIGLLSNEWHLPRIKAMLEQLDELREISESATVEFLPAEEICLEYDKEAWQEMIEKARESEALKERIEREEKGIEDIREGRYKIK</sequence>
<dbReference type="EMBL" id="MHMW01000017">
    <property type="protein sequence ID" value="OGZ34226.1"/>
    <property type="molecule type" value="Genomic_DNA"/>
</dbReference>